<dbReference type="AlphaFoldDB" id="A0A9P6Q7S4"/>
<dbReference type="PROSITE" id="PS00073">
    <property type="entry name" value="ACYL_COA_DH_2"/>
    <property type="match status" value="1"/>
</dbReference>
<evidence type="ECO:0000313" key="17">
    <source>
        <dbReference type="EMBL" id="KAG0262346.1"/>
    </source>
</evidence>
<evidence type="ECO:0000256" key="11">
    <source>
        <dbReference type="ARBA" id="ARBA00039033"/>
    </source>
</evidence>
<comment type="catalytic activity">
    <reaction evidence="12">
        <text>glutaryl-CoA + oxidized [electron-transfer flavoprotein] + 2 H(+) = (2E)-butenoyl-CoA + reduced [electron-transfer flavoprotein] + CO2</text>
        <dbReference type="Rhea" id="RHEA:13389"/>
        <dbReference type="Rhea" id="RHEA-COMP:10685"/>
        <dbReference type="Rhea" id="RHEA-COMP:10686"/>
        <dbReference type="ChEBI" id="CHEBI:15378"/>
        <dbReference type="ChEBI" id="CHEBI:16526"/>
        <dbReference type="ChEBI" id="CHEBI:57332"/>
        <dbReference type="ChEBI" id="CHEBI:57378"/>
        <dbReference type="ChEBI" id="CHEBI:57692"/>
        <dbReference type="ChEBI" id="CHEBI:58307"/>
        <dbReference type="EC" id="1.3.8.6"/>
    </reaction>
</comment>
<dbReference type="Gene3D" id="2.40.110.10">
    <property type="entry name" value="Butyryl-CoA Dehydrogenase, subunit A, domain 2"/>
    <property type="match status" value="1"/>
</dbReference>
<name>A0A9P6Q7S4_9FUNG</name>
<dbReference type="OrthoDB" id="435240at2759"/>
<evidence type="ECO:0000256" key="2">
    <source>
        <dbReference type="ARBA" id="ARBA00004305"/>
    </source>
</evidence>
<dbReference type="EMBL" id="JAAAJB010000190">
    <property type="protein sequence ID" value="KAG0262346.1"/>
    <property type="molecule type" value="Genomic_DNA"/>
</dbReference>
<dbReference type="InterPro" id="IPR006091">
    <property type="entry name" value="Acyl-CoA_Oxase/DH_mid-dom"/>
</dbReference>
<gene>
    <name evidence="17" type="ORF">DFQ27_002418</name>
</gene>
<comment type="similarity">
    <text evidence="3 13">Belongs to the acyl-CoA dehydrogenase family.</text>
</comment>
<evidence type="ECO:0000256" key="1">
    <source>
        <dbReference type="ARBA" id="ARBA00001974"/>
    </source>
</evidence>
<keyword evidence="6" id="KW-0809">Transit peptide</keyword>
<comment type="cofactor">
    <cofactor evidence="1 13">
        <name>FAD</name>
        <dbReference type="ChEBI" id="CHEBI:57692"/>
    </cofactor>
</comment>
<dbReference type="GO" id="GO:0004361">
    <property type="term" value="F:glutaryl-CoA dehydrogenase activity"/>
    <property type="evidence" value="ECO:0007669"/>
    <property type="project" value="UniProtKB-EC"/>
</dbReference>
<evidence type="ECO:0000259" key="16">
    <source>
        <dbReference type="Pfam" id="PF02771"/>
    </source>
</evidence>
<feature type="domain" description="Acyl-CoA oxidase/dehydrogenase middle" evidence="15">
    <location>
        <begin position="162"/>
        <end position="255"/>
    </location>
</feature>
<feature type="domain" description="Acyl-CoA dehydrogenase/oxidase N-terminal" evidence="16">
    <location>
        <begin position="47"/>
        <end position="158"/>
    </location>
</feature>
<comment type="caution">
    <text evidence="17">The sequence shown here is derived from an EMBL/GenBank/DDBJ whole genome shotgun (WGS) entry which is preliminary data.</text>
</comment>
<evidence type="ECO:0000256" key="8">
    <source>
        <dbReference type="ARBA" id="ARBA00023128"/>
    </source>
</evidence>
<dbReference type="Pfam" id="PF02771">
    <property type="entry name" value="Acyl-CoA_dh_N"/>
    <property type="match status" value="1"/>
</dbReference>
<keyword evidence="18" id="KW-1185">Reference proteome</keyword>
<dbReference type="InterPro" id="IPR009075">
    <property type="entry name" value="AcylCo_DH/oxidase_C"/>
</dbReference>
<dbReference type="InterPro" id="IPR009100">
    <property type="entry name" value="AcylCoA_DH/oxidase_NM_dom_sf"/>
</dbReference>
<dbReference type="GO" id="GO:0000062">
    <property type="term" value="F:fatty-acyl-CoA binding"/>
    <property type="evidence" value="ECO:0007669"/>
    <property type="project" value="TreeGrafter"/>
</dbReference>
<dbReference type="Gene3D" id="1.20.140.10">
    <property type="entry name" value="Butyryl-CoA Dehydrogenase, subunit A, domain 3"/>
    <property type="match status" value="1"/>
</dbReference>
<evidence type="ECO:0000256" key="3">
    <source>
        <dbReference type="ARBA" id="ARBA00009347"/>
    </source>
</evidence>
<dbReference type="InterPro" id="IPR006089">
    <property type="entry name" value="Acyl-CoA_DH_CS"/>
</dbReference>
<evidence type="ECO:0000256" key="9">
    <source>
        <dbReference type="ARBA" id="ARBA00037899"/>
    </source>
</evidence>
<dbReference type="Gene3D" id="1.10.540.10">
    <property type="entry name" value="Acyl-CoA dehydrogenase/oxidase, N-terminal domain"/>
    <property type="match status" value="1"/>
</dbReference>
<dbReference type="GO" id="GO:0033539">
    <property type="term" value="P:fatty acid beta-oxidation using acyl-CoA dehydrogenase"/>
    <property type="evidence" value="ECO:0007669"/>
    <property type="project" value="TreeGrafter"/>
</dbReference>
<dbReference type="InterPro" id="IPR046373">
    <property type="entry name" value="Acyl-CoA_Oxase/DH_mid-dom_sf"/>
</dbReference>
<comment type="subcellular location">
    <subcellularLocation>
        <location evidence="2">Mitochondrion matrix</location>
    </subcellularLocation>
</comment>
<dbReference type="FunFam" id="1.10.540.10:FF:000003">
    <property type="entry name" value="glutaryl-CoA dehydrogenase, mitochondrial"/>
    <property type="match status" value="1"/>
</dbReference>
<dbReference type="GO" id="GO:0050660">
    <property type="term" value="F:flavin adenine dinucleotide binding"/>
    <property type="evidence" value="ECO:0007669"/>
    <property type="project" value="InterPro"/>
</dbReference>
<dbReference type="GO" id="GO:0005759">
    <property type="term" value="C:mitochondrial matrix"/>
    <property type="evidence" value="ECO:0007669"/>
    <property type="project" value="UniProtKB-SubCell"/>
</dbReference>
<evidence type="ECO:0000259" key="14">
    <source>
        <dbReference type="Pfam" id="PF00441"/>
    </source>
</evidence>
<keyword evidence="5 13" id="KW-0274">FAD</keyword>
<evidence type="ECO:0000313" key="18">
    <source>
        <dbReference type="Proteomes" id="UP000807716"/>
    </source>
</evidence>
<sequence>MASLRTLTKAFKPAIAAAAQARTMASKSSAFVKYDWTDPLNLASLLTEEETAVRDAAREYCQEKLMPRVTMANRHEKFDREILSEMGELGLLGSTIEGYGCAGVSSVAYGLTAREVERVDSGYRSAMSVQSSLVMHPIYAYGTEEQKEKWLPKLAKGELVGCFGLTEPNHGSDPGSMETVARKVNGHYVINGSKTWITNSPIADVFVVWAKDQSDGGKIKGFVLEKGMKGLTAPKIEGKFSLRASTTGMIMMDDVEVPAENLLPKVHGLKGPFGCLNNARYGIAWGALGAAEFCLAQARDYTLNRKQFGVPLARFQLMQKKMADANTEIAIGLQACLQVGRLKDQGKIAPEMISMIKRNSCGKALDIARTSRDMLGGNGISDEYHIIRHVMNLEAVNTYEGTHDVHALILGRAITGLPAFSATD</sequence>
<dbReference type="FunFam" id="2.40.110.10:FF:000008">
    <property type="entry name" value="Glutaryl-CoA dehydrogenase, mitochondrial"/>
    <property type="match status" value="1"/>
</dbReference>
<dbReference type="SUPFAM" id="SSF47203">
    <property type="entry name" value="Acyl-CoA dehydrogenase C-terminal domain-like"/>
    <property type="match status" value="1"/>
</dbReference>
<proteinExistence type="inferred from homology"/>
<feature type="domain" description="Acyl-CoA dehydrogenase/oxidase C-terminal" evidence="14">
    <location>
        <begin position="274"/>
        <end position="414"/>
    </location>
</feature>
<comment type="pathway">
    <text evidence="10">Amino-acid metabolism; tryptophan metabolism.</text>
</comment>
<accession>A0A9P6Q7S4</accession>
<dbReference type="SUPFAM" id="SSF56645">
    <property type="entry name" value="Acyl-CoA dehydrogenase NM domain-like"/>
    <property type="match status" value="1"/>
</dbReference>
<reference evidence="17" key="1">
    <citation type="journal article" date="2020" name="Fungal Divers.">
        <title>Resolving the Mortierellaceae phylogeny through synthesis of multi-gene phylogenetics and phylogenomics.</title>
        <authorList>
            <person name="Vandepol N."/>
            <person name="Liber J."/>
            <person name="Desiro A."/>
            <person name="Na H."/>
            <person name="Kennedy M."/>
            <person name="Barry K."/>
            <person name="Grigoriev I.V."/>
            <person name="Miller A.N."/>
            <person name="O'Donnell K."/>
            <person name="Stajich J.E."/>
            <person name="Bonito G."/>
        </authorList>
    </citation>
    <scope>NUCLEOTIDE SEQUENCE</scope>
    <source>
        <strain evidence="17">BC1065</strain>
    </source>
</reference>
<dbReference type="CDD" id="cd01151">
    <property type="entry name" value="GCD"/>
    <property type="match status" value="1"/>
</dbReference>
<dbReference type="GO" id="GO:0046949">
    <property type="term" value="P:fatty-acyl-CoA biosynthetic process"/>
    <property type="evidence" value="ECO:0007669"/>
    <property type="project" value="TreeGrafter"/>
</dbReference>
<dbReference type="EC" id="1.3.8.6" evidence="11"/>
<evidence type="ECO:0000259" key="15">
    <source>
        <dbReference type="Pfam" id="PF02770"/>
    </source>
</evidence>
<dbReference type="InterPro" id="IPR052033">
    <property type="entry name" value="Glutaryl-CoA_DH_mitochondrial"/>
</dbReference>
<dbReference type="Pfam" id="PF00441">
    <property type="entry name" value="Acyl-CoA_dh_1"/>
    <property type="match status" value="1"/>
</dbReference>
<dbReference type="InterPro" id="IPR037069">
    <property type="entry name" value="AcylCoA_DH/ox_N_sf"/>
</dbReference>
<evidence type="ECO:0000256" key="4">
    <source>
        <dbReference type="ARBA" id="ARBA00022630"/>
    </source>
</evidence>
<organism evidence="17 18">
    <name type="scientific">Actinomortierella ambigua</name>
    <dbReference type="NCBI Taxonomy" id="1343610"/>
    <lineage>
        <taxon>Eukaryota</taxon>
        <taxon>Fungi</taxon>
        <taxon>Fungi incertae sedis</taxon>
        <taxon>Mucoromycota</taxon>
        <taxon>Mortierellomycotina</taxon>
        <taxon>Mortierellomycetes</taxon>
        <taxon>Mortierellales</taxon>
        <taxon>Mortierellaceae</taxon>
        <taxon>Actinomortierella</taxon>
    </lineage>
</organism>
<keyword evidence="7 13" id="KW-0560">Oxidoreductase</keyword>
<evidence type="ECO:0000256" key="13">
    <source>
        <dbReference type="RuleBase" id="RU362125"/>
    </source>
</evidence>
<evidence type="ECO:0000256" key="6">
    <source>
        <dbReference type="ARBA" id="ARBA00022946"/>
    </source>
</evidence>
<dbReference type="PANTHER" id="PTHR42807">
    <property type="entry name" value="GLUTARYL-COA DEHYDROGENASE, MITOCHONDRIAL"/>
    <property type="match status" value="1"/>
</dbReference>
<dbReference type="Proteomes" id="UP000807716">
    <property type="component" value="Unassembled WGS sequence"/>
</dbReference>
<evidence type="ECO:0000256" key="7">
    <source>
        <dbReference type="ARBA" id="ARBA00023002"/>
    </source>
</evidence>
<dbReference type="InterPro" id="IPR036250">
    <property type="entry name" value="AcylCo_DH-like_C"/>
</dbReference>
<dbReference type="GO" id="GO:0005743">
    <property type="term" value="C:mitochondrial inner membrane"/>
    <property type="evidence" value="ECO:0007669"/>
    <property type="project" value="TreeGrafter"/>
</dbReference>
<dbReference type="InterPro" id="IPR013786">
    <property type="entry name" value="AcylCoA_DH/ox_N"/>
</dbReference>
<dbReference type="PANTHER" id="PTHR42807:SF1">
    <property type="entry name" value="GLUTARYL-COA DEHYDROGENASE, MITOCHONDRIAL"/>
    <property type="match status" value="1"/>
</dbReference>
<evidence type="ECO:0000256" key="10">
    <source>
        <dbReference type="ARBA" id="ARBA00037927"/>
    </source>
</evidence>
<dbReference type="FunFam" id="1.20.140.10:FF:000006">
    <property type="entry name" value="Glutaryl-CoA dehydrogenase, mitochondrial"/>
    <property type="match status" value="1"/>
</dbReference>
<keyword evidence="8" id="KW-0496">Mitochondrion</keyword>
<protein>
    <recommendedName>
        <fullName evidence="11">glutaryl-CoA dehydrogenase (ETF)</fullName>
        <ecNumber evidence="11">1.3.8.6</ecNumber>
    </recommendedName>
</protein>
<dbReference type="Pfam" id="PF02770">
    <property type="entry name" value="Acyl-CoA_dh_M"/>
    <property type="match status" value="1"/>
</dbReference>
<evidence type="ECO:0000256" key="12">
    <source>
        <dbReference type="ARBA" id="ARBA00049493"/>
    </source>
</evidence>
<keyword evidence="4 13" id="KW-0285">Flavoprotein</keyword>
<evidence type="ECO:0000256" key="5">
    <source>
        <dbReference type="ARBA" id="ARBA00022827"/>
    </source>
</evidence>
<comment type="pathway">
    <text evidence="9">Amino-acid metabolism; lysine degradation.</text>
</comment>